<accession>A0A6P1ZHX5</accession>
<reference evidence="2 3" key="1">
    <citation type="submission" date="2018-06" db="EMBL/GenBank/DDBJ databases">
        <title>Complete genome of Desulfovibrio marinus P48SEP.</title>
        <authorList>
            <person name="Crispim J.S."/>
            <person name="Vidigal P.M.P."/>
            <person name="Silva L.C.F."/>
            <person name="Araujo L.C."/>
            <person name="Laguardia C.N."/>
            <person name="Dias R.S."/>
            <person name="Sousa M.P."/>
            <person name="Paula S.O."/>
            <person name="Silva C."/>
        </authorList>
    </citation>
    <scope>NUCLEOTIDE SEQUENCE [LARGE SCALE GENOMIC DNA]</scope>
    <source>
        <strain evidence="2 3">P48SEP</strain>
    </source>
</reference>
<dbReference type="AlphaFoldDB" id="A0A6P1ZHX5"/>
<keyword evidence="1" id="KW-1133">Transmembrane helix</keyword>
<feature type="transmembrane region" description="Helical" evidence="1">
    <location>
        <begin position="170"/>
        <end position="191"/>
    </location>
</feature>
<dbReference type="GO" id="GO:0009389">
    <property type="term" value="F:dimethyl sulfoxide reductase activity"/>
    <property type="evidence" value="ECO:0007669"/>
    <property type="project" value="TreeGrafter"/>
</dbReference>
<comment type="caution">
    <text evidence="2">The sequence shown here is derived from an EMBL/GenBank/DDBJ whole genome shotgun (WGS) entry which is preliminary data.</text>
</comment>
<dbReference type="Proteomes" id="UP000434052">
    <property type="component" value="Unassembled WGS sequence"/>
</dbReference>
<feature type="transmembrane region" description="Helical" evidence="1">
    <location>
        <begin position="203"/>
        <end position="225"/>
    </location>
</feature>
<dbReference type="OrthoDB" id="4394845at2"/>
<feature type="transmembrane region" description="Helical" evidence="1">
    <location>
        <begin position="138"/>
        <end position="158"/>
    </location>
</feature>
<proteinExistence type="predicted"/>
<feature type="transmembrane region" description="Helical" evidence="1">
    <location>
        <begin position="232"/>
        <end position="254"/>
    </location>
</feature>
<keyword evidence="1" id="KW-0472">Membrane</keyword>
<gene>
    <name evidence="2" type="ORF">DQK91_14420</name>
</gene>
<dbReference type="GO" id="GO:0019645">
    <property type="term" value="P:anaerobic electron transport chain"/>
    <property type="evidence" value="ECO:0007669"/>
    <property type="project" value="InterPro"/>
</dbReference>
<protein>
    <submittedName>
        <fullName evidence="2">Molybdopterin-containing oxidoreductase membrane anchor subunit</fullName>
    </submittedName>
</protein>
<dbReference type="GO" id="GO:0005886">
    <property type="term" value="C:plasma membrane"/>
    <property type="evidence" value="ECO:0007669"/>
    <property type="project" value="TreeGrafter"/>
</dbReference>
<feature type="transmembrane region" description="Helical" evidence="1">
    <location>
        <begin position="106"/>
        <end position="126"/>
    </location>
</feature>
<sequence>MSMELPLVVFTVSAQAAIGLVAISTVRQFAGHGPLGKIRQEWLFAAAVLAIGLLASLFHLGHPLGAPTVLNHLGTAWLSAEAVGAGVLLAVVAVAAFTIKGGVNKALGIIAAVLGLLVVYFMGMTYSPPSFPAYNNVLPFAFFLLTAAILGPALASYFASQEKQAMLARWLTGALLVGLVVHLLAPCIWLSGGTVMRETGMAFVASPLYWARIVLGLALPLAVVVRMKSIPVWLPVLLVAGELAGRLLFFMYSIHTAPNLGGIY</sequence>
<organism evidence="2 3">
    <name type="scientific">Oceanidesulfovibrio marinus</name>
    <dbReference type="NCBI Taxonomy" id="370038"/>
    <lineage>
        <taxon>Bacteria</taxon>
        <taxon>Pseudomonadati</taxon>
        <taxon>Thermodesulfobacteriota</taxon>
        <taxon>Desulfovibrionia</taxon>
        <taxon>Desulfovibrionales</taxon>
        <taxon>Desulfovibrionaceae</taxon>
        <taxon>Oceanidesulfovibrio</taxon>
    </lineage>
</organism>
<dbReference type="GO" id="GO:0009390">
    <property type="term" value="C:dimethyl sulfoxide reductase complex"/>
    <property type="evidence" value="ECO:0007669"/>
    <property type="project" value="TreeGrafter"/>
</dbReference>
<dbReference type="PANTHER" id="PTHR38095:SF2">
    <property type="entry name" value="ANAEROBIC DIMETHYL SULFOXIDE REDUCTASE CHAIN C"/>
    <property type="match status" value="1"/>
</dbReference>
<evidence type="ECO:0000313" key="3">
    <source>
        <dbReference type="Proteomes" id="UP000434052"/>
    </source>
</evidence>
<feature type="transmembrane region" description="Helical" evidence="1">
    <location>
        <begin position="42"/>
        <end position="62"/>
    </location>
</feature>
<dbReference type="RefSeq" id="WP_144306089.1">
    <property type="nucleotide sequence ID" value="NZ_QMIF01000010.1"/>
</dbReference>
<evidence type="ECO:0000256" key="1">
    <source>
        <dbReference type="SAM" id="Phobius"/>
    </source>
</evidence>
<feature type="transmembrane region" description="Helical" evidence="1">
    <location>
        <begin position="6"/>
        <end position="30"/>
    </location>
</feature>
<dbReference type="PANTHER" id="PTHR38095">
    <property type="entry name" value="ANAEROBIC DIMETHYL SULFOXIDE REDUCTASE CHAIN YNFH"/>
    <property type="match status" value="1"/>
</dbReference>
<dbReference type="Pfam" id="PF04976">
    <property type="entry name" value="DmsC"/>
    <property type="match status" value="1"/>
</dbReference>
<keyword evidence="1" id="KW-0812">Transmembrane</keyword>
<dbReference type="EMBL" id="QMIF01000010">
    <property type="protein sequence ID" value="TVM32470.1"/>
    <property type="molecule type" value="Genomic_DNA"/>
</dbReference>
<dbReference type="Gene3D" id="1.20.1630.10">
    <property type="entry name" value="Formate dehydrogenase/DMSO reductase domain"/>
    <property type="match status" value="1"/>
</dbReference>
<evidence type="ECO:0000313" key="2">
    <source>
        <dbReference type="EMBL" id="TVM32470.1"/>
    </source>
</evidence>
<name>A0A6P1ZHX5_9BACT</name>
<feature type="transmembrane region" description="Helical" evidence="1">
    <location>
        <begin position="82"/>
        <end position="99"/>
    </location>
</feature>
<dbReference type="InterPro" id="IPR007059">
    <property type="entry name" value="DmsC"/>
</dbReference>